<evidence type="ECO:0000313" key="2">
    <source>
        <dbReference type="Proteomes" id="UP000219788"/>
    </source>
</evidence>
<proteinExistence type="predicted"/>
<dbReference type="OrthoDB" id="6461746at2"/>
<gene>
    <name evidence="1" type="ORF">CRM76_01800</name>
</gene>
<accession>A0A2A7U789</accession>
<protein>
    <submittedName>
        <fullName evidence="1">Uncharacterized protein</fullName>
    </submittedName>
</protein>
<dbReference type="Proteomes" id="UP000219788">
    <property type="component" value="Unassembled WGS sequence"/>
</dbReference>
<organism evidence="1 2">
    <name type="scientific">Edwardsiella tarda</name>
    <dbReference type="NCBI Taxonomy" id="636"/>
    <lineage>
        <taxon>Bacteria</taxon>
        <taxon>Pseudomonadati</taxon>
        <taxon>Pseudomonadota</taxon>
        <taxon>Gammaproteobacteria</taxon>
        <taxon>Enterobacterales</taxon>
        <taxon>Hafniaceae</taxon>
        <taxon>Edwardsiella</taxon>
    </lineage>
</organism>
<dbReference type="EMBL" id="PDDV01000008">
    <property type="protein sequence ID" value="PEH74169.1"/>
    <property type="molecule type" value="Genomic_DNA"/>
</dbReference>
<dbReference type="RefSeq" id="WP_077999978.1">
    <property type="nucleotide sequence ID" value="NZ_MSSL01000014.1"/>
</dbReference>
<sequence length="131" mass="14386">MDGRQWGVLLIVLAAFSAGWTVSGWRRDSVEKVANDVAQQVADRAFSRESLINKTVARTLEDKLAGLKANEVHTEREIRHEVVKPVFSTVCASDEYVRLFNAAIARDEAILSGVSRKPVDRVSSGSATSSR</sequence>
<name>A0A2A7U789_EDWTA</name>
<evidence type="ECO:0000313" key="1">
    <source>
        <dbReference type="EMBL" id="PEH74169.1"/>
    </source>
</evidence>
<dbReference type="AlphaFoldDB" id="A0A2A7U789"/>
<comment type="caution">
    <text evidence="1">The sequence shown here is derived from an EMBL/GenBank/DDBJ whole genome shotgun (WGS) entry which is preliminary data.</text>
</comment>
<reference evidence="2" key="1">
    <citation type="submission" date="2017-09" db="EMBL/GenBank/DDBJ databases">
        <title>FDA dAtabase for Regulatory Grade micrObial Sequences (FDA-ARGOS): Supporting development and validation of Infectious Disease Dx tests.</title>
        <authorList>
            <person name="Goldberg B."/>
            <person name="Campos J."/>
            <person name="Tallon L."/>
            <person name="Sadzewicz L."/>
            <person name="Ott S."/>
            <person name="Zhao X."/>
            <person name="Nagaraj S."/>
            <person name="Vavikolanu K."/>
            <person name="Aluvathingal J."/>
            <person name="Nadendla S."/>
            <person name="Geyer C."/>
            <person name="Sichtig H."/>
        </authorList>
    </citation>
    <scope>NUCLEOTIDE SEQUENCE [LARGE SCALE GENOMIC DNA]</scope>
    <source>
        <strain evidence="2">FDAARGOS_370</strain>
    </source>
</reference>